<feature type="disulfide bond" evidence="19">
    <location>
        <begin position="196"/>
        <end position="208"/>
    </location>
</feature>
<feature type="domain" description="EGF-like" evidence="22">
    <location>
        <begin position="226"/>
        <end position="259"/>
    </location>
</feature>
<evidence type="ECO:0000256" key="18">
    <source>
        <dbReference type="PROSITE-ProRule" id="PRU00076"/>
    </source>
</evidence>
<dbReference type="InterPro" id="IPR051022">
    <property type="entry name" value="Notch_Cell-Fate_Det"/>
</dbReference>
<feature type="domain" description="EGF-like" evidence="22">
    <location>
        <begin position="463"/>
        <end position="499"/>
    </location>
</feature>
<dbReference type="SUPFAM" id="SSF57184">
    <property type="entry name" value="Growth factor receptor domain"/>
    <property type="match status" value="1"/>
</dbReference>
<keyword evidence="15 20" id="KW-0472">Membrane</keyword>
<feature type="disulfide bond" evidence="18">
    <location>
        <begin position="631"/>
        <end position="640"/>
    </location>
</feature>
<dbReference type="SMART" id="SM00051">
    <property type="entry name" value="DSL"/>
    <property type="match status" value="1"/>
</dbReference>
<dbReference type="FunFam" id="2.10.25.140:FF:000001">
    <property type="entry name" value="Delta-like protein"/>
    <property type="match status" value="1"/>
</dbReference>
<dbReference type="GO" id="GO:0005886">
    <property type="term" value="C:plasma membrane"/>
    <property type="evidence" value="ECO:0007669"/>
    <property type="project" value="UniProtKB-SubCell"/>
</dbReference>
<organism evidence="24 25">
    <name type="scientific">Anabas testudineus</name>
    <name type="common">Climbing perch</name>
    <name type="synonym">Anthias testudineus</name>
    <dbReference type="NCBI Taxonomy" id="64144"/>
    <lineage>
        <taxon>Eukaryota</taxon>
        <taxon>Metazoa</taxon>
        <taxon>Chordata</taxon>
        <taxon>Craniata</taxon>
        <taxon>Vertebrata</taxon>
        <taxon>Euteleostomi</taxon>
        <taxon>Actinopterygii</taxon>
        <taxon>Neopterygii</taxon>
        <taxon>Teleostei</taxon>
        <taxon>Neoteleostei</taxon>
        <taxon>Acanthomorphata</taxon>
        <taxon>Anabantaria</taxon>
        <taxon>Anabantiformes</taxon>
        <taxon>Anabantoidei</taxon>
        <taxon>Anabantidae</taxon>
        <taxon>Anabas</taxon>
    </lineage>
</organism>
<keyword evidence="7 18" id="KW-0245">EGF-like domain</keyword>
<dbReference type="PROSITE" id="PS01186">
    <property type="entry name" value="EGF_2"/>
    <property type="match status" value="10"/>
</dbReference>
<dbReference type="PRINTS" id="PR02059">
    <property type="entry name" value="JAGGEDFAMILY"/>
</dbReference>
<gene>
    <name evidence="24" type="primary">JAG1</name>
</gene>
<feature type="domain" description="EGF-like" evidence="22">
    <location>
        <begin position="388"/>
        <end position="424"/>
    </location>
</feature>
<keyword evidence="8 20" id="KW-0812">Transmembrane</keyword>
<feature type="disulfide bond" evidence="18">
    <location>
        <begin position="451"/>
        <end position="460"/>
    </location>
</feature>
<feature type="disulfide bond" evidence="18">
    <location>
        <begin position="707"/>
        <end position="716"/>
    </location>
</feature>
<dbReference type="Ensembl" id="ENSATET00000063059.2">
    <property type="protein sequence ID" value="ENSATEP00000058267.2"/>
    <property type="gene ID" value="ENSATEG00000016970.3"/>
</dbReference>
<dbReference type="GeneTree" id="ENSGT00940000160148"/>
<dbReference type="GO" id="GO:0045596">
    <property type="term" value="P:negative regulation of cell differentiation"/>
    <property type="evidence" value="ECO:0007669"/>
    <property type="project" value="UniProtKB-ARBA"/>
</dbReference>
<dbReference type="Pfam" id="PF07657">
    <property type="entry name" value="MNNL"/>
    <property type="match status" value="1"/>
</dbReference>
<dbReference type="FunFam" id="2.10.25.10:FF:000148">
    <property type="entry name" value="Delta-like protein"/>
    <property type="match status" value="1"/>
</dbReference>
<dbReference type="InterPro" id="IPR001881">
    <property type="entry name" value="EGF-like_Ca-bd_dom"/>
</dbReference>
<evidence type="ECO:0000256" key="6">
    <source>
        <dbReference type="ARBA" id="ARBA00022525"/>
    </source>
</evidence>
<dbReference type="PROSITE" id="PS00022">
    <property type="entry name" value="EGF_1"/>
    <property type="match status" value="13"/>
</dbReference>
<feature type="disulfide bond" evidence="18">
    <location>
        <begin position="376"/>
        <end position="385"/>
    </location>
</feature>
<evidence type="ECO:0000256" key="10">
    <source>
        <dbReference type="ARBA" id="ARBA00022737"/>
    </source>
</evidence>
<dbReference type="GO" id="GO:0005112">
    <property type="term" value="F:Notch binding"/>
    <property type="evidence" value="ECO:0007669"/>
    <property type="project" value="InterPro"/>
</dbReference>
<feature type="disulfide bond" evidence="18">
    <location>
        <begin position="593"/>
        <end position="602"/>
    </location>
</feature>
<dbReference type="FunFam" id="2.10.25.10:FF:000181">
    <property type="entry name" value="Delta-like protein"/>
    <property type="match status" value="1"/>
</dbReference>
<dbReference type="PROSITE" id="PS00010">
    <property type="entry name" value="ASX_HYDROXYL"/>
    <property type="match status" value="8"/>
</dbReference>
<dbReference type="CDD" id="cd00054">
    <property type="entry name" value="EGF_CA"/>
    <property type="match status" value="10"/>
</dbReference>
<feature type="domain" description="EGF-like" evidence="22">
    <location>
        <begin position="758"/>
        <end position="794"/>
    </location>
</feature>
<dbReference type="InterPro" id="IPR018097">
    <property type="entry name" value="EGF_Ca-bd_CS"/>
</dbReference>
<evidence type="ECO:0000256" key="14">
    <source>
        <dbReference type="ARBA" id="ARBA00022989"/>
    </source>
</evidence>
<evidence type="ECO:0000256" key="16">
    <source>
        <dbReference type="ARBA" id="ARBA00023157"/>
    </source>
</evidence>
<dbReference type="Pfam" id="PF25024">
    <property type="entry name" value="EGF_TEN"/>
    <property type="match status" value="1"/>
</dbReference>
<evidence type="ECO:0000256" key="8">
    <source>
        <dbReference type="ARBA" id="ARBA00022692"/>
    </source>
</evidence>
<evidence type="ECO:0000259" key="22">
    <source>
        <dbReference type="PROSITE" id="PS50026"/>
    </source>
</evidence>
<dbReference type="Pfam" id="PF00008">
    <property type="entry name" value="EGF"/>
    <property type="match status" value="5"/>
</dbReference>
<keyword evidence="17" id="KW-0325">Glycoprotein</keyword>
<dbReference type="GO" id="GO:0030154">
    <property type="term" value="P:cell differentiation"/>
    <property type="evidence" value="ECO:0007669"/>
    <property type="project" value="UniProtKB-KW"/>
</dbReference>
<evidence type="ECO:0000313" key="24">
    <source>
        <dbReference type="Ensembl" id="ENSATEP00000058267.2"/>
    </source>
</evidence>
<evidence type="ECO:0000256" key="2">
    <source>
        <dbReference type="ARBA" id="ARBA00004479"/>
    </source>
</evidence>
<dbReference type="InterPro" id="IPR001774">
    <property type="entry name" value="DSL"/>
</dbReference>
<keyword evidence="16 18" id="KW-1015">Disulfide bond</keyword>
<feature type="disulfide bond" evidence="18">
    <location>
        <begin position="527"/>
        <end position="536"/>
    </location>
</feature>
<feature type="chain" id="PRO_5043781079" description="Delta-like protein" evidence="21">
    <location>
        <begin position="31"/>
        <end position="1022"/>
    </location>
</feature>
<dbReference type="GO" id="GO:0005576">
    <property type="term" value="C:extracellular region"/>
    <property type="evidence" value="ECO:0007669"/>
    <property type="project" value="UniProtKB-SubCell"/>
</dbReference>
<dbReference type="FunFam" id="2.10.25.10:FF:000045">
    <property type="entry name" value="Slit guidance ligand 2"/>
    <property type="match status" value="1"/>
</dbReference>
<evidence type="ECO:0000256" key="1">
    <source>
        <dbReference type="ARBA" id="ARBA00004236"/>
    </source>
</evidence>
<feature type="domain" description="EGF-like" evidence="22">
    <location>
        <begin position="566"/>
        <end position="603"/>
    </location>
</feature>
<evidence type="ECO:0000256" key="13">
    <source>
        <dbReference type="ARBA" id="ARBA00022976"/>
    </source>
</evidence>
<evidence type="ECO:0000256" key="9">
    <source>
        <dbReference type="ARBA" id="ARBA00022729"/>
    </source>
</evidence>
<dbReference type="PANTHER" id="PTHR24049:SF35">
    <property type="entry name" value="EGF-LIKE DOMAIN-CONTAINING PROTEIN"/>
    <property type="match status" value="1"/>
</dbReference>
<keyword evidence="9 20" id="KW-0732">Signal</keyword>
<feature type="disulfide bond" evidence="18">
    <location>
        <begin position="320"/>
        <end position="329"/>
    </location>
</feature>
<keyword evidence="14 20" id="KW-1133">Transmembrane helix</keyword>
<feature type="domain" description="EGF-like" evidence="22">
    <location>
        <begin position="720"/>
        <end position="756"/>
    </location>
</feature>
<feature type="domain" description="EGF-like" evidence="22">
    <location>
        <begin position="292"/>
        <end position="330"/>
    </location>
</feature>
<evidence type="ECO:0000256" key="4">
    <source>
        <dbReference type="ARBA" id="ARBA00022473"/>
    </source>
</evidence>
<evidence type="ECO:0000256" key="3">
    <source>
        <dbReference type="ARBA" id="ARBA00004613"/>
    </source>
</evidence>
<dbReference type="Pfam" id="PF23575">
    <property type="entry name" value="JAG1"/>
    <property type="match status" value="1"/>
</dbReference>
<reference evidence="24" key="3">
    <citation type="submission" date="2025-09" db="UniProtKB">
        <authorList>
            <consortium name="Ensembl"/>
        </authorList>
    </citation>
    <scope>IDENTIFICATION</scope>
</reference>
<dbReference type="SMART" id="SM00181">
    <property type="entry name" value="EGF"/>
    <property type="match status" value="14"/>
</dbReference>
<dbReference type="GO" id="GO:0007219">
    <property type="term" value="P:Notch signaling pathway"/>
    <property type="evidence" value="ECO:0007669"/>
    <property type="project" value="UniProtKB-KW"/>
</dbReference>
<evidence type="ECO:0000256" key="20">
    <source>
        <dbReference type="RuleBase" id="RU280815"/>
    </source>
</evidence>
<feature type="domain" description="DSL" evidence="23">
    <location>
        <begin position="181"/>
        <end position="225"/>
    </location>
</feature>
<feature type="disulfide bond" evidence="18">
    <location>
        <begin position="669"/>
        <end position="678"/>
    </location>
</feature>
<evidence type="ECO:0000256" key="17">
    <source>
        <dbReference type="ARBA" id="ARBA00023180"/>
    </source>
</evidence>
<reference evidence="24" key="1">
    <citation type="submission" date="2021-04" db="EMBL/GenBank/DDBJ databases">
        <authorList>
            <consortium name="Wellcome Sanger Institute Data Sharing"/>
        </authorList>
    </citation>
    <scope>NUCLEOTIDE SEQUENCE [LARGE SCALE GENOMIC DNA]</scope>
</reference>
<feature type="disulfide bond" evidence="19">
    <location>
        <begin position="183"/>
        <end position="192"/>
    </location>
</feature>
<feature type="disulfide bond" evidence="18">
    <location>
        <begin position="430"/>
        <end position="440"/>
    </location>
</feature>
<keyword evidence="5" id="KW-1003">Cell membrane</keyword>
<comment type="function">
    <text evidence="20">Putative Notch ligand involved in the mediation of Notch signaling.</text>
</comment>
<feature type="domain" description="EGF-like" evidence="22">
    <location>
        <begin position="681"/>
        <end position="717"/>
    </location>
</feature>
<dbReference type="FunFam" id="2.10.25.10:FF:000007">
    <property type="entry name" value="Delta-like protein"/>
    <property type="match status" value="4"/>
</dbReference>
<dbReference type="InterPro" id="IPR000152">
    <property type="entry name" value="EGF-type_Asp/Asn_hydroxyl_site"/>
</dbReference>
<feature type="disulfide bond" evidence="18">
    <location>
        <begin position="746"/>
        <end position="755"/>
    </location>
</feature>
<dbReference type="PROSITE" id="PS50026">
    <property type="entry name" value="EGF_3"/>
    <property type="match status" value="13"/>
</dbReference>
<keyword evidence="10 20" id="KW-0677">Repeat</keyword>
<feature type="domain" description="EGF-like" evidence="22">
    <location>
        <begin position="426"/>
        <end position="461"/>
    </location>
</feature>
<comment type="caution">
    <text evidence="18">Lacks conserved residue(s) required for the propagation of feature annotation.</text>
</comment>
<feature type="domain" description="EGF-like" evidence="22">
    <location>
        <begin position="350"/>
        <end position="386"/>
    </location>
</feature>
<feature type="disulfide bond" evidence="18">
    <location>
        <begin position="249"/>
        <end position="258"/>
    </location>
</feature>
<evidence type="ECO:0000256" key="11">
    <source>
        <dbReference type="ARBA" id="ARBA00022782"/>
    </source>
</evidence>
<dbReference type="FunFam" id="2.10.25.10:FF:000146">
    <property type="entry name" value="Putative neurogenic locus notch"/>
    <property type="match status" value="1"/>
</dbReference>
<keyword evidence="13" id="KW-0914">Notch signaling pathway</keyword>
<feature type="domain" description="EGF-like" evidence="22">
    <location>
        <begin position="643"/>
        <end position="679"/>
    </location>
</feature>
<dbReference type="GO" id="GO:0031017">
    <property type="term" value="P:exocrine pancreas development"/>
    <property type="evidence" value="ECO:0007669"/>
    <property type="project" value="UniProtKB-ARBA"/>
</dbReference>
<evidence type="ECO:0000259" key="23">
    <source>
        <dbReference type="PROSITE" id="PS51051"/>
    </source>
</evidence>
<dbReference type="InterPro" id="IPR011651">
    <property type="entry name" value="Notch_ligand_N"/>
</dbReference>
<evidence type="ECO:0000256" key="21">
    <source>
        <dbReference type="SAM" id="SignalP"/>
    </source>
</evidence>
<dbReference type="GO" id="GO:0005509">
    <property type="term" value="F:calcium ion binding"/>
    <property type="evidence" value="ECO:0007669"/>
    <property type="project" value="InterPro"/>
</dbReference>
<proteinExistence type="predicted"/>
<dbReference type="PANTHER" id="PTHR24049">
    <property type="entry name" value="CRUMBS FAMILY MEMBER"/>
    <property type="match status" value="1"/>
</dbReference>
<dbReference type="PROSITE" id="PS01187">
    <property type="entry name" value="EGF_CA"/>
    <property type="match status" value="4"/>
</dbReference>
<evidence type="ECO:0000256" key="12">
    <source>
        <dbReference type="ARBA" id="ARBA00022843"/>
    </source>
</evidence>
<feature type="disulfide bond" evidence="19">
    <location>
        <begin position="216"/>
        <end position="225"/>
    </location>
</feature>
<evidence type="ECO:0000256" key="5">
    <source>
        <dbReference type="ARBA" id="ARBA00022475"/>
    </source>
</evidence>
<feature type="disulfide bond" evidence="18">
    <location>
        <begin position="784"/>
        <end position="793"/>
    </location>
</feature>
<dbReference type="InterPro" id="IPR056986">
    <property type="entry name" value="JAG1_1/2_dom"/>
</dbReference>
<keyword evidence="25" id="KW-1185">Reference proteome</keyword>
<dbReference type="FunFam" id="2.10.25.10:FF:000117">
    <property type="entry name" value="Delta-like protein"/>
    <property type="match status" value="1"/>
</dbReference>
<evidence type="ECO:0000313" key="25">
    <source>
        <dbReference type="Proteomes" id="UP000265040"/>
    </source>
</evidence>
<dbReference type="GO" id="GO:0007399">
    <property type="term" value="P:nervous system development"/>
    <property type="evidence" value="ECO:0007669"/>
    <property type="project" value="UniProtKB-ARBA"/>
</dbReference>
<evidence type="ECO:0000256" key="19">
    <source>
        <dbReference type="PROSITE-ProRule" id="PRU00377"/>
    </source>
</evidence>
<reference evidence="24" key="2">
    <citation type="submission" date="2025-08" db="UniProtKB">
        <authorList>
            <consortium name="Ensembl"/>
        </authorList>
    </citation>
    <scope>IDENTIFICATION</scope>
</reference>
<dbReference type="GO" id="GO:0010557">
    <property type="term" value="P:positive regulation of macromolecule biosynthetic process"/>
    <property type="evidence" value="ECO:0007669"/>
    <property type="project" value="UniProtKB-ARBA"/>
</dbReference>
<sequence>MTLTRSSVLLSVPFSLQLLLLSARLQVSSASGHFELQILSMQNVNGQLQSGSCCDGPRDETDRRCTVDECDTYFRVCLKEYQLKVSSAGPCSFGTASTPVLGGNTFSLHKSDKARMVLPFSFAWPRSYTLIVEALDFNNNSSSGSEYLHHPVHSGMINPSRQWQSLKHNGVVAQFHFQVRLSCDEHYYGFGCNKFCRPRDDFFGHYECDHNGNKTCLEGWSGPDCNTAICRQGCSTEHGSCKVPGECRCLYGWQGEYCDQCIPHPGCVHGSCVEPWQCLCDTNYGGQLCDKDLNTCGTRQPCLNGGTCSNTGPDKYHCSCPEGFSGVNCQRGEGVYTSNPNTFKLEWLKPERACLSNPCLNRGSCAETPHGFECHCAPGWTGPSCSINANECDDNPCANANSCRNLIGGYFCECLPGWTGQNCDRNINDCHGQCQNGAMCKDLVNGYKCVCAPGFGGEHCEKDLDECVSEPCLNGGRCHDEVNGFHCLCPPGSSGSRCQSDIDYCLHGPCQNGGQCFNLVADYVCKCPEDYEGKNCSRLRDHCRTTPCKVIDSCTVAVASNSTPSGVRLISSNVCGPHGRCRSHAGGQFSCECEEGFTGTYCHENINDCESAPCLNGGTCIDKVNQYECICAEGWDGPTCLNNIDDCSSAPCQNRGVCRDLVNDFYCECTNGWKGKTCNSRESQCDETTCNNGGTCYDEGDAFKCLCSAGWEGATCSIAKNSSCLPSPCENGGTCVVDRGSFNCVCKEGWEGATCSHNANDCSSQPCYNSGTCVDGDNWYRCECAPGFSGPDCRININECQSSPCSSGSTCRVKCCDVNLSTLFLQLWCGPKPCSLHSKTHGAECAVGQTCVAVRDELCFVKPCSSQGECWSPTHQAPPTTRCHPEDPCANVTFTFNKDIMSKGVTVEQVCRELRNLYIIKNLSSVDSLSMTCEPSLSTNNEIHVAIVSHICSKTVSQSSLLQRAAELLSSADIVKRSVNSSIISAIAEVRIQRRQSHGSNGELLKMAGENVWPSPITGEDS</sequence>
<dbReference type="Gene3D" id="2.60.40.3510">
    <property type="match status" value="1"/>
</dbReference>
<evidence type="ECO:0000256" key="7">
    <source>
        <dbReference type="ARBA" id="ARBA00022536"/>
    </source>
</evidence>
<dbReference type="InterPro" id="IPR026219">
    <property type="entry name" value="Jagged/Serrate"/>
</dbReference>
<keyword evidence="11" id="KW-0221">Differentiation</keyword>
<feature type="disulfide bond" evidence="18">
    <location>
        <begin position="414"/>
        <end position="423"/>
    </location>
</feature>
<dbReference type="PRINTS" id="PR00010">
    <property type="entry name" value="EGFBLOOD"/>
</dbReference>
<feature type="domain" description="EGF-like" evidence="22">
    <location>
        <begin position="605"/>
        <end position="641"/>
    </location>
</feature>
<dbReference type="AlphaFoldDB" id="A0A7N6B5Z5"/>
<comment type="subcellular location">
    <subcellularLocation>
        <location evidence="1">Cell membrane</location>
    </subcellularLocation>
    <subcellularLocation>
        <location evidence="2 20">Membrane</location>
        <topology evidence="2 20">Single-pass type I membrane protein</topology>
    </subcellularLocation>
    <subcellularLocation>
        <location evidence="3">Secreted</location>
    </subcellularLocation>
</comment>
<dbReference type="GO" id="GO:0010468">
    <property type="term" value="P:regulation of gene expression"/>
    <property type="evidence" value="ECO:0007669"/>
    <property type="project" value="UniProtKB-ARBA"/>
</dbReference>
<dbReference type="Proteomes" id="UP000265040">
    <property type="component" value="Chromosome 1"/>
</dbReference>
<dbReference type="SUPFAM" id="SSF57196">
    <property type="entry name" value="EGF/Laminin"/>
    <property type="match status" value="7"/>
</dbReference>
<keyword evidence="4 20" id="KW-0217">Developmental protein</keyword>
<dbReference type="Pfam" id="PF21700">
    <property type="entry name" value="EGF_DL_JAG"/>
    <property type="match status" value="1"/>
</dbReference>
<feature type="signal peptide" evidence="21">
    <location>
        <begin position="1"/>
        <end position="30"/>
    </location>
</feature>
<accession>A0A7N6B5Z5</accession>
<dbReference type="InterPro" id="IPR009030">
    <property type="entry name" value="Growth_fac_rcpt_cys_sf"/>
</dbReference>
<dbReference type="PROSITE" id="PS51051">
    <property type="entry name" value="DSL"/>
    <property type="match status" value="1"/>
</dbReference>
<protein>
    <recommendedName>
        <fullName evidence="20">Delta-like protein</fullName>
    </recommendedName>
</protein>
<name>A0A7N6B5Z5_ANATE</name>
<feature type="disulfide bond" evidence="18">
    <location>
        <begin position="489"/>
        <end position="498"/>
    </location>
</feature>
<dbReference type="FunFam" id="2.10.25.10:FF:000018">
    <property type="entry name" value="Delta-like 1"/>
    <property type="match status" value="1"/>
</dbReference>
<dbReference type="Pfam" id="PF01414">
    <property type="entry name" value="DSL"/>
    <property type="match status" value="1"/>
</dbReference>
<dbReference type="InterPro" id="IPR000742">
    <property type="entry name" value="EGF"/>
</dbReference>
<evidence type="ECO:0000256" key="15">
    <source>
        <dbReference type="ARBA" id="ARBA00023136"/>
    </source>
</evidence>
<dbReference type="Gene3D" id="2.10.25.10">
    <property type="entry name" value="Laminin"/>
    <property type="match status" value="13"/>
</dbReference>
<keyword evidence="6" id="KW-0964">Secreted</keyword>
<dbReference type="SMART" id="SM00179">
    <property type="entry name" value="EGF_CA"/>
    <property type="match status" value="12"/>
</dbReference>
<dbReference type="Gene3D" id="2.10.25.140">
    <property type="match status" value="1"/>
</dbReference>
<feature type="domain" description="EGF-like" evidence="22">
    <location>
        <begin position="501"/>
        <end position="537"/>
    </location>
</feature>
<keyword evidence="12" id="KW-0832">Ubl conjugation</keyword>
<dbReference type="FunFam" id="2.10.25.10:FF:000061">
    <property type="entry name" value="Delta-like protein"/>
    <property type="match status" value="2"/>
</dbReference>